<dbReference type="STRING" id="270498.CHK_0576"/>
<name>A0A0M2NI93_9FIRM</name>
<gene>
    <name evidence="2" type="ORF">CHK_0576</name>
</gene>
<organism evidence="2 3">
    <name type="scientific">Christensenella hongkongensis</name>
    <dbReference type="NCBI Taxonomy" id="270498"/>
    <lineage>
        <taxon>Bacteria</taxon>
        <taxon>Bacillati</taxon>
        <taxon>Bacillota</taxon>
        <taxon>Clostridia</taxon>
        <taxon>Christensenellales</taxon>
        <taxon>Christensenellaceae</taxon>
        <taxon>Christensenella</taxon>
    </lineage>
</organism>
<comment type="caution">
    <text evidence="2">The sequence shown here is derived from an EMBL/GenBank/DDBJ whole genome shotgun (WGS) entry which is preliminary data.</text>
</comment>
<protein>
    <submittedName>
        <fullName evidence="2">Uncharacterized protein</fullName>
    </submittedName>
</protein>
<evidence type="ECO:0000256" key="1">
    <source>
        <dbReference type="SAM" id="MobiDB-lite"/>
    </source>
</evidence>
<feature type="compositionally biased region" description="Polar residues" evidence="1">
    <location>
        <begin position="59"/>
        <end position="72"/>
    </location>
</feature>
<proteinExistence type="predicted"/>
<dbReference type="AlphaFoldDB" id="A0A0M2NI93"/>
<dbReference type="Proteomes" id="UP000034076">
    <property type="component" value="Unassembled WGS sequence"/>
</dbReference>
<reference evidence="2 3" key="1">
    <citation type="submission" date="2015-04" db="EMBL/GenBank/DDBJ databases">
        <title>Draft genome sequence of bacteremic isolate Catabacter hongkongensis type strain HKU16T.</title>
        <authorList>
            <person name="Lau S.K."/>
            <person name="Teng J.L."/>
            <person name="Huang Y."/>
            <person name="Curreem S.O."/>
            <person name="Tsui S.K."/>
            <person name="Woo P.C."/>
        </authorList>
    </citation>
    <scope>NUCLEOTIDE SEQUENCE [LARGE SCALE GENOMIC DNA]</scope>
    <source>
        <strain evidence="2 3">HKU16</strain>
    </source>
</reference>
<dbReference type="EMBL" id="LAYJ01000053">
    <property type="protein sequence ID" value="KKI51893.1"/>
    <property type="molecule type" value="Genomic_DNA"/>
</dbReference>
<sequence>MPHIGSRSLLFPDTRFGVSGKQYTESIRCCICRALIITGTNGNAYPLPNGEALSGIGSGENTDSNGNAKSGE</sequence>
<evidence type="ECO:0000313" key="3">
    <source>
        <dbReference type="Proteomes" id="UP000034076"/>
    </source>
</evidence>
<feature type="region of interest" description="Disordered" evidence="1">
    <location>
        <begin position="48"/>
        <end position="72"/>
    </location>
</feature>
<keyword evidence="3" id="KW-1185">Reference proteome</keyword>
<evidence type="ECO:0000313" key="2">
    <source>
        <dbReference type="EMBL" id="KKI51893.1"/>
    </source>
</evidence>
<accession>A0A0M2NI93</accession>